<sequence>MDNDDTTPLASGEDVADADDILFAHPPRVVARWLCGCGEDYPCTDVRFAQLVKTARVRNTG</sequence>
<keyword evidence="2" id="KW-1185">Reference proteome</keyword>
<dbReference type="Proteomes" id="UP000783871">
    <property type="component" value="Unassembled WGS sequence"/>
</dbReference>
<evidence type="ECO:0000313" key="2">
    <source>
        <dbReference type="Proteomes" id="UP000783871"/>
    </source>
</evidence>
<evidence type="ECO:0000313" key="1">
    <source>
        <dbReference type="EMBL" id="NJP32366.1"/>
    </source>
</evidence>
<protein>
    <submittedName>
        <fullName evidence="1">Uncharacterized protein</fullName>
    </submittedName>
</protein>
<gene>
    <name evidence="1" type="ORF">HCJ94_10335</name>
</gene>
<proteinExistence type="predicted"/>
<dbReference type="EMBL" id="JAATEO010000009">
    <property type="protein sequence ID" value="NJP32366.1"/>
    <property type="molecule type" value="Genomic_DNA"/>
</dbReference>
<reference evidence="1 2" key="1">
    <citation type="submission" date="2020-03" db="EMBL/GenBank/DDBJ databases">
        <title>WGS of actinomycetes isolated from Thailand.</title>
        <authorList>
            <person name="Thawai C."/>
        </authorList>
    </citation>
    <scope>NUCLEOTIDE SEQUENCE [LARGE SCALE GENOMIC DNA]</scope>
    <source>
        <strain evidence="1 2">HSS6-12</strain>
    </source>
</reference>
<comment type="caution">
    <text evidence="1">The sequence shown here is derived from an EMBL/GenBank/DDBJ whole genome shotgun (WGS) entry which is preliminary data.</text>
</comment>
<dbReference type="RefSeq" id="WP_168000762.1">
    <property type="nucleotide sequence ID" value="NZ_JAATEO010000009.1"/>
</dbReference>
<accession>A0ABX0Z3G7</accession>
<organism evidence="1 2">
    <name type="scientific">Micromonospora thermarum</name>
    <dbReference type="NCBI Taxonomy" id="2720024"/>
    <lineage>
        <taxon>Bacteria</taxon>
        <taxon>Bacillati</taxon>
        <taxon>Actinomycetota</taxon>
        <taxon>Actinomycetes</taxon>
        <taxon>Micromonosporales</taxon>
        <taxon>Micromonosporaceae</taxon>
        <taxon>Micromonospora</taxon>
    </lineage>
</organism>
<name>A0ABX0Z3G7_9ACTN</name>